<protein>
    <recommendedName>
        <fullName evidence="3">DNA-binding protein</fullName>
    </recommendedName>
</protein>
<name>A0ABU0XCN3_9MICO</name>
<dbReference type="Proteomes" id="UP001230289">
    <property type="component" value="Unassembled WGS sequence"/>
</dbReference>
<dbReference type="EMBL" id="JAVFCB010000001">
    <property type="protein sequence ID" value="MDQ4212464.1"/>
    <property type="molecule type" value="Genomic_DNA"/>
</dbReference>
<dbReference type="RefSeq" id="WP_308487401.1">
    <property type="nucleotide sequence ID" value="NZ_JAVFCB010000001.1"/>
</dbReference>
<keyword evidence="2" id="KW-1185">Reference proteome</keyword>
<organism evidence="1 2">
    <name type="scientific">Microbacterium capsulatum</name>
    <dbReference type="NCBI Taxonomy" id="3041921"/>
    <lineage>
        <taxon>Bacteria</taxon>
        <taxon>Bacillati</taxon>
        <taxon>Actinomycetota</taxon>
        <taxon>Actinomycetes</taxon>
        <taxon>Micrococcales</taxon>
        <taxon>Microbacteriaceae</taxon>
        <taxon>Microbacterium</taxon>
    </lineage>
</organism>
<evidence type="ECO:0000313" key="2">
    <source>
        <dbReference type="Proteomes" id="UP001230289"/>
    </source>
</evidence>
<accession>A0ABU0XCN3</accession>
<evidence type="ECO:0000313" key="1">
    <source>
        <dbReference type="EMBL" id="MDQ4212464.1"/>
    </source>
</evidence>
<gene>
    <name evidence="1" type="ORF">RBR11_00865</name>
</gene>
<proteinExistence type="predicted"/>
<comment type="caution">
    <text evidence="1">The sequence shown here is derived from an EMBL/GenBank/DDBJ whole genome shotgun (WGS) entry which is preliminary data.</text>
</comment>
<sequence length="65" mass="7119">MAVKPNTKTATAKRWGTKADYCGAWGIDLTTLDRLIRGGYVEAVRLGPRMIRVNLDSGTTPIEVI</sequence>
<reference evidence="1 2" key="1">
    <citation type="submission" date="2023-08" db="EMBL/GenBank/DDBJ databases">
        <title>Microbacterium sp. nov., isolated from a waste landfill.</title>
        <authorList>
            <person name="Wen W."/>
        </authorList>
    </citation>
    <scope>NUCLEOTIDE SEQUENCE [LARGE SCALE GENOMIC DNA]</scope>
    <source>
        <strain evidence="1 2">ASV81</strain>
    </source>
</reference>
<evidence type="ECO:0008006" key="3">
    <source>
        <dbReference type="Google" id="ProtNLM"/>
    </source>
</evidence>